<evidence type="ECO:0000313" key="2">
    <source>
        <dbReference type="Proteomes" id="UP000294847"/>
    </source>
</evidence>
<gene>
    <name evidence="1" type="ORF">PoMZ_05201</name>
</gene>
<dbReference type="EMBL" id="CP034209">
    <property type="protein sequence ID" value="QBZ63519.1"/>
    <property type="molecule type" value="Genomic_DNA"/>
</dbReference>
<accession>A0A4P7NN13</accession>
<dbReference type="AlphaFoldDB" id="A0A4P7NN13"/>
<proteinExistence type="predicted"/>
<protein>
    <submittedName>
        <fullName evidence="1">Uncharacterized protein</fullName>
    </submittedName>
</protein>
<sequence>MRQTSRVMTRACARTINIKRKKLPYLEPSSPTSRYPSSEINVVPRLERTGIPGCINRASFYLRSIKKRVAFMDKMSYPYSTLSKHLRPVTQLGRLSRRVRVLGFLFPTSAFPWRPRQSAVGSCAWAFGLFKPNLNKESFGRLTTNMEVLVSAYWASAVVSPGSFGLSGTVKPLWLVGNSAL</sequence>
<evidence type="ECO:0000313" key="1">
    <source>
        <dbReference type="EMBL" id="QBZ63519.1"/>
    </source>
</evidence>
<organism evidence="1 2">
    <name type="scientific">Pyricularia oryzae</name>
    <name type="common">Rice blast fungus</name>
    <name type="synonym">Magnaporthe oryzae</name>
    <dbReference type="NCBI Taxonomy" id="318829"/>
    <lineage>
        <taxon>Eukaryota</taxon>
        <taxon>Fungi</taxon>
        <taxon>Dikarya</taxon>
        <taxon>Ascomycota</taxon>
        <taxon>Pezizomycotina</taxon>
        <taxon>Sordariomycetes</taxon>
        <taxon>Sordariomycetidae</taxon>
        <taxon>Magnaporthales</taxon>
        <taxon>Pyriculariaceae</taxon>
        <taxon>Pyricularia</taxon>
    </lineage>
</organism>
<dbReference type="Proteomes" id="UP000294847">
    <property type="component" value="Chromosome 6"/>
</dbReference>
<reference evidence="1 2" key="1">
    <citation type="journal article" date="2019" name="Mol. Biol. Evol.">
        <title>Blast fungal genomes show frequent chromosomal changes, gene gains and losses, and effector gene turnover.</title>
        <authorList>
            <person name="Gomez Luciano L.B."/>
            <person name="Jason Tsai I."/>
            <person name="Chuma I."/>
            <person name="Tosa Y."/>
            <person name="Chen Y.H."/>
            <person name="Li J.Y."/>
            <person name="Li M.Y."/>
            <person name="Jade Lu M.Y."/>
            <person name="Nakayashiki H."/>
            <person name="Li W.H."/>
        </authorList>
    </citation>
    <scope>NUCLEOTIDE SEQUENCE [LARGE SCALE GENOMIC DNA]</scope>
    <source>
        <strain evidence="1">MZ5-1-6</strain>
    </source>
</reference>
<name>A0A4P7NN13_PYROR</name>